<gene>
    <name evidence="2" type="ORF">M2280_001012</name>
</gene>
<evidence type="ECO:0000313" key="3">
    <source>
        <dbReference type="Proteomes" id="UP001160334"/>
    </source>
</evidence>
<evidence type="ECO:0000313" key="2">
    <source>
        <dbReference type="EMBL" id="MDH6279803.1"/>
    </source>
</evidence>
<sequence>MRTSTSCCPRVSASATGTGVVSHGGAALLLRTVEKTGLATALSDSLASWRKPLATHDPGKIILDLAVTLALGGDCLTDMARLRAHLGHLPRWPRVHPRWPTAPQDPHVRSAVGIADARDPLYVAPGSFSALIKM</sequence>
<dbReference type="EMBL" id="JARXVC010000002">
    <property type="protein sequence ID" value="MDH6279803.1"/>
    <property type="molecule type" value="Genomic_DNA"/>
</dbReference>
<dbReference type="Pfam" id="PF13701">
    <property type="entry name" value="DDE_Tnp_1_4"/>
    <property type="match status" value="1"/>
</dbReference>
<organism evidence="2 3">
    <name type="scientific">Prescottella agglutinans</name>
    <dbReference type="NCBI Taxonomy" id="1644129"/>
    <lineage>
        <taxon>Bacteria</taxon>
        <taxon>Bacillati</taxon>
        <taxon>Actinomycetota</taxon>
        <taxon>Actinomycetes</taxon>
        <taxon>Mycobacteriales</taxon>
        <taxon>Nocardiaceae</taxon>
        <taxon>Prescottella</taxon>
    </lineage>
</organism>
<protein>
    <recommendedName>
        <fullName evidence="1">Transposase DDE domain-containing protein</fullName>
    </recommendedName>
</protein>
<dbReference type="InterPro" id="IPR025668">
    <property type="entry name" value="Tnp_DDE_dom"/>
</dbReference>
<accession>A0ABT6M690</accession>
<proteinExistence type="predicted"/>
<evidence type="ECO:0000259" key="1">
    <source>
        <dbReference type="Pfam" id="PF13701"/>
    </source>
</evidence>
<reference evidence="2 3" key="1">
    <citation type="submission" date="2023-04" db="EMBL/GenBank/DDBJ databases">
        <title>Forest soil microbial communities from Buena Vista Peninsula, Colon Province, Panama.</title>
        <authorList>
            <person name="Bouskill N."/>
        </authorList>
    </citation>
    <scope>NUCLEOTIDE SEQUENCE [LARGE SCALE GENOMIC DNA]</scope>
    <source>
        <strain evidence="2 3">CFH S0262</strain>
    </source>
</reference>
<dbReference type="Proteomes" id="UP001160334">
    <property type="component" value="Unassembled WGS sequence"/>
</dbReference>
<comment type="caution">
    <text evidence="2">The sequence shown here is derived from an EMBL/GenBank/DDBJ whole genome shotgun (WGS) entry which is preliminary data.</text>
</comment>
<keyword evidence="3" id="KW-1185">Reference proteome</keyword>
<name>A0ABT6M690_9NOCA</name>
<feature type="domain" description="Transposase DDE" evidence="1">
    <location>
        <begin position="9"/>
        <end position="84"/>
    </location>
</feature>